<evidence type="ECO:0000256" key="1">
    <source>
        <dbReference type="SAM" id="Phobius"/>
    </source>
</evidence>
<accession>A0ABV9QMZ2</accession>
<protein>
    <submittedName>
        <fullName evidence="2">ABC-2 transporter permease</fullName>
    </submittedName>
</protein>
<proteinExistence type="predicted"/>
<evidence type="ECO:0000313" key="3">
    <source>
        <dbReference type="Proteomes" id="UP001595916"/>
    </source>
</evidence>
<name>A0ABV9QMZ2_9FIRM</name>
<evidence type="ECO:0000313" key="2">
    <source>
        <dbReference type="EMBL" id="MFC4805269.1"/>
    </source>
</evidence>
<feature type="transmembrane region" description="Helical" evidence="1">
    <location>
        <begin position="178"/>
        <end position="201"/>
    </location>
</feature>
<keyword evidence="1" id="KW-1133">Transmembrane helix</keyword>
<feature type="transmembrane region" description="Helical" evidence="1">
    <location>
        <begin position="117"/>
        <end position="138"/>
    </location>
</feature>
<sequence length="214" mass="24272">MALRSLLRKYFIMNRKNSLIGVAAAALFSCIIVEGAEYYAVSLLMSPSLLFSFIVGKLCYMEDESSTRIFLLSLPIGRKELILEKNIVSYGCIIAGLILSNLIFFAVNVIWGREIYFNLSVNLIMASFLIFYNSIYLVLNYSFDYSKTQFTSFIIMALMMVLFKFRKGVFYTVSGSGLTTVSVVLLLSVVALNGLVFKILGEKQKKRMSLKRRR</sequence>
<dbReference type="Proteomes" id="UP001595916">
    <property type="component" value="Unassembled WGS sequence"/>
</dbReference>
<dbReference type="EMBL" id="JBHSHL010000042">
    <property type="protein sequence ID" value="MFC4805269.1"/>
    <property type="molecule type" value="Genomic_DNA"/>
</dbReference>
<dbReference type="InterPro" id="IPR025699">
    <property type="entry name" value="ABC2_memb-like"/>
</dbReference>
<keyword evidence="3" id="KW-1185">Reference proteome</keyword>
<keyword evidence="1" id="KW-0472">Membrane</keyword>
<dbReference type="RefSeq" id="WP_379788814.1">
    <property type="nucleotide sequence ID" value="NZ_JBHSHL010000042.1"/>
</dbReference>
<organism evidence="2 3">
    <name type="scientific">Filifactor villosus</name>
    <dbReference type="NCBI Taxonomy" id="29374"/>
    <lineage>
        <taxon>Bacteria</taxon>
        <taxon>Bacillati</taxon>
        <taxon>Bacillota</taxon>
        <taxon>Clostridia</taxon>
        <taxon>Peptostreptococcales</taxon>
        <taxon>Filifactoraceae</taxon>
        <taxon>Filifactor</taxon>
    </lineage>
</organism>
<gene>
    <name evidence="2" type="ORF">ACFO4R_09265</name>
</gene>
<dbReference type="PROSITE" id="PS51257">
    <property type="entry name" value="PROKAR_LIPOPROTEIN"/>
    <property type="match status" value="1"/>
</dbReference>
<dbReference type="Pfam" id="PF13346">
    <property type="entry name" value="ABC2_membrane_5"/>
    <property type="match status" value="1"/>
</dbReference>
<reference evidence="3" key="1">
    <citation type="journal article" date="2019" name="Int. J. Syst. Evol. Microbiol.">
        <title>The Global Catalogue of Microorganisms (GCM) 10K type strain sequencing project: providing services to taxonomists for standard genome sequencing and annotation.</title>
        <authorList>
            <consortium name="The Broad Institute Genomics Platform"/>
            <consortium name="The Broad Institute Genome Sequencing Center for Infectious Disease"/>
            <person name="Wu L."/>
            <person name="Ma J."/>
        </authorList>
    </citation>
    <scope>NUCLEOTIDE SEQUENCE [LARGE SCALE GENOMIC DNA]</scope>
    <source>
        <strain evidence="3">CCUG 46385</strain>
    </source>
</reference>
<comment type="caution">
    <text evidence="2">The sequence shown here is derived from an EMBL/GenBank/DDBJ whole genome shotgun (WGS) entry which is preliminary data.</text>
</comment>
<keyword evidence="1" id="KW-0812">Transmembrane</keyword>
<feature type="transmembrane region" description="Helical" evidence="1">
    <location>
        <begin position="87"/>
        <end position="111"/>
    </location>
</feature>